<keyword evidence="2" id="KW-1133">Transmembrane helix</keyword>
<proteinExistence type="predicted"/>
<dbReference type="Pfam" id="PF01833">
    <property type="entry name" value="TIG"/>
    <property type="match status" value="1"/>
</dbReference>
<keyword evidence="2" id="KW-0472">Membrane</keyword>
<evidence type="ECO:0000313" key="4">
    <source>
        <dbReference type="EMBL" id="MBU2664002.1"/>
    </source>
</evidence>
<feature type="compositionally biased region" description="Low complexity" evidence="1">
    <location>
        <begin position="265"/>
        <end position="274"/>
    </location>
</feature>
<feature type="region of interest" description="Disordered" evidence="1">
    <location>
        <begin position="257"/>
        <end position="332"/>
    </location>
</feature>
<feature type="transmembrane region" description="Helical" evidence="2">
    <location>
        <begin position="186"/>
        <end position="212"/>
    </location>
</feature>
<protein>
    <submittedName>
        <fullName evidence="4">IPT/TIG domain-containing protein</fullName>
    </submittedName>
</protein>
<evidence type="ECO:0000256" key="1">
    <source>
        <dbReference type="SAM" id="MobiDB-lite"/>
    </source>
</evidence>
<evidence type="ECO:0000313" key="5">
    <source>
        <dbReference type="Proteomes" id="UP001519654"/>
    </source>
</evidence>
<feature type="compositionally biased region" description="Basic and acidic residues" evidence="1">
    <location>
        <begin position="314"/>
        <end position="324"/>
    </location>
</feature>
<sequence length="346" mass="36780">MFNGEFFNALTLIVALIALVVGIFAARYGRRALFPAKRRLMFSALPPAPLLAAESVADHGVSVTYQGRDLTNPHVATISVENNGRHALSSDQFDQDRPIVIDVGVPIRAILKASMIPDSGRAFKNGTDGTEIRLGPDLLNPGETLVLQVLTDGVPETSDLDGRITAFLGDTKLDYRIDNGRTSSRGVGAVAGAAVVAAMLFIVVGGAVAYAVNKIGEVDVSMTPDNGPTGTAVTVTGSDFDRYEVITVLIDPMPVWITPSPTPAPSDESSSDSPQPSPSPSLTRVDQPPVAQVQADKDGDFTATFTVPPGYPKGRLELTVRGESDSGDQYSYEWDTPSVTKTFYVR</sequence>
<comment type="caution">
    <text evidence="4">The sequence shown here is derived from an EMBL/GenBank/DDBJ whole genome shotgun (WGS) entry which is preliminary data.</text>
</comment>
<feature type="domain" description="IPT/TIG" evidence="3">
    <location>
        <begin position="221"/>
        <end position="264"/>
    </location>
</feature>
<dbReference type="InterPro" id="IPR013783">
    <property type="entry name" value="Ig-like_fold"/>
</dbReference>
<feature type="transmembrane region" description="Helical" evidence="2">
    <location>
        <begin position="6"/>
        <end position="29"/>
    </location>
</feature>
<name>A0ABS5YKJ9_9ACTN</name>
<dbReference type="Proteomes" id="UP001519654">
    <property type="component" value="Unassembled WGS sequence"/>
</dbReference>
<gene>
    <name evidence="4" type="ORF">KOI35_10925</name>
</gene>
<dbReference type="EMBL" id="JAHKKG010000003">
    <property type="protein sequence ID" value="MBU2664002.1"/>
    <property type="molecule type" value="Genomic_DNA"/>
</dbReference>
<keyword evidence="5" id="KW-1185">Reference proteome</keyword>
<accession>A0ABS5YKJ9</accession>
<organism evidence="4 5">
    <name type="scientific">Paractinoplanes bogorensis</name>
    <dbReference type="NCBI Taxonomy" id="1610840"/>
    <lineage>
        <taxon>Bacteria</taxon>
        <taxon>Bacillati</taxon>
        <taxon>Actinomycetota</taxon>
        <taxon>Actinomycetes</taxon>
        <taxon>Micromonosporales</taxon>
        <taxon>Micromonosporaceae</taxon>
        <taxon>Paractinoplanes</taxon>
    </lineage>
</organism>
<dbReference type="Gene3D" id="2.60.40.10">
    <property type="entry name" value="Immunoglobulins"/>
    <property type="match status" value="1"/>
</dbReference>
<evidence type="ECO:0000259" key="3">
    <source>
        <dbReference type="Pfam" id="PF01833"/>
    </source>
</evidence>
<keyword evidence="2" id="KW-0812">Transmembrane</keyword>
<reference evidence="4 5" key="1">
    <citation type="submission" date="2021-06" db="EMBL/GenBank/DDBJ databases">
        <title>Actinoplanes lichenicola sp. nov., and Actinoplanes ovalisporus sp. nov., isolated from lichen in Thailand.</title>
        <authorList>
            <person name="Saeng-In P."/>
            <person name="Kanchanasin P."/>
            <person name="Yuki M."/>
            <person name="Kudo T."/>
            <person name="Ohkuma M."/>
            <person name="Phongsopitanun W."/>
            <person name="Tanasupawat S."/>
        </authorList>
    </citation>
    <scope>NUCLEOTIDE SEQUENCE [LARGE SCALE GENOMIC DNA]</scope>
    <source>
        <strain evidence="4 5">NBRC 110975</strain>
    </source>
</reference>
<dbReference type="RefSeq" id="WP_215786160.1">
    <property type="nucleotide sequence ID" value="NZ_JAHKKG010000003.1"/>
</dbReference>
<dbReference type="InterPro" id="IPR002909">
    <property type="entry name" value="IPT_dom"/>
</dbReference>
<evidence type="ECO:0000256" key="2">
    <source>
        <dbReference type="SAM" id="Phobius"/>
    </source>
</evidence>